<dbReference type="Proteomes" id="UP000076661">
    <property type="component" value="Unassembled WGS sequence"/>
</dbReference>
<feature type="signal peptide" evidence="1">
    <location>
        <begin position="1"/>
        <end position="24"/>
    </location>
</feature>
<name>A0A167I7Y7_9GAMM</name>
<protein>
    <recommendedName>
        <fullName evidence="4">Capsule assembly Wzi family protein</fullName>
    </recommendedName>
</protein>
<proteinExistence type="predicted"/>
<dbReference type="PATRIC" id="fig|1365257.3.peg.5279"/>
<dbReference type="InterPro" id="IPR026950">
    <property type="entry name" value="Caps_assemb_Wzi"/>
</dbReference>
<comment type="caution">
    <text evidence="2">The sequence shown here is derived from an EMBL/GenBank/DDBJ whole genome shotgun (WGS) entry which is preliminary data.</text>
</comment>
<dbReference type="EMBL" id="AUXX01000074">
    <property type="protein sequence ID" value="KZN59020.1"/>
    <property type="molecule type" value="Genomic_DNA"/>
</dbReference>
<evidence type="ECO:0000313" key="3">
    <source>
        <dbReference type="Proteomes" id="UP000076661"/>
    </source>
</evidence>
<reference evidence="2 3" key="1">
    <citation type="submission" date="2013-07" db="EMBL/GenBank/DDBJ databases">
        <title>Comparative Genomic and Metabolomic Analysis of Twelve Strains of Pseudoalteromonas luteoviolacea.</title>
        <authorList>
            <person name="Vynne N.G."/>
            <person name="Mansson M."/>
            <person name="Gram L."/>
        </authorList>
    </citation>
    <scope>NUCLEOTIDE SEQUENCE [LARGE SCALE GENOMIC DNA]</scope>
    <source>
        <strain evidence="2 3">S4060-1</strain>
    </source>
</reference>
<dbReference type="InterPro" id="IPR038636">
    <property type="entry name" value="Wzi_sf"/>
</dbReference>
<evidence type="ECO:0000256" key="1">
    <source>
        <dbReference type="SAM" id="SignalP"/>
    </source>
</evidence>
<evidence type="ECO:0000313" key="2">
    <source>
        <dbReference type="EMBL" id="KZN59020.1"/>
    </source>
</evidence>
<accession>A0A167I7Y7</accession>
<feature type="chain" id="PRO_5007888020" description="Capsule assembly Wzi family protein" evidence="1">
    <location>
        <begin position="25"/>
        <end position="485"/>
    </location>
</feature>
<dbReference type="AlphaFoldDB" id="A0A167I7Y7"/>
<gene>
    <name evidence="2" type="ORF">N478_09320</name>
</gene>
<dbReference type="Gene3D" id="2.40.160.130">
    <property type="entry name" value="Capsule assembly protein Wzi"/>
    <property type="match status" value="1"/>
</dbReference>
<dbReference type="RefSeq" id="WP_063383248.1">
    <property type="nucleotide sequence ID" value="NZ_AUXX01000074.1"/>
</dbReference>
<evidence type="ECO:0008006" key="4">
    <source>
        <dbReference type="Google" id="ProtNLM"/>
    </source>
</evidence>
<sequence>MLSTYKRVLFAVSFLGLSSTMALAMPTAYLPIGKDKILEYQIEKMFTMTAITPMSKPYRITEINQHIAKLGKIDPALQASIRARIAPYLERDAITRRGVKLRIDSGEEQKLANDRGNHSSEYAELSLDGIYRGSDNSLMQLGAEYRVESGKLVPYNTFYALGGENLQLNLGYKEHWFSPFKHSATIYSNNAQAPLSASIGLNSPLRNWWNFDFEVFYSELEHVEDGILYQKEMHDGTPRLAGTHISIEPMQNWKLAINRVMQFGGGPRKVSFKDVVKAYFDPAGNDNSGLTGSKDNELGDQWASVTTSFKTNWLTTAEWYLEHGGEDTREHKNYLFGNNVTSFGVYLPSLTEDISFRFEHTNLHSLWYVNEIYAKTGNSIDGFVIGNSLANNRTFNDGVPSTSNVLEVTYSESLDSMWNLKLTSVQNKSGYRNELGGVSDNYENMRELKLSNSRKVDSYQVETSLTLGKDVYGENYTWLSVNVYW</sequence>
<keyword evidence="1" id="KW-0732">Signal</keyword>
<organism evidence="2 3">
    <name type="scientific">Pseudoalteromonas luteoviolacea S4060-1</name>
    <dbReference type="NCBI Taxonomy" id="1365257"/>
    <lineage>
        <taxon>Bacteria</taxon>
        <taxon>Pseudomonadati</taxon>
        <taxon>Pseudomonadota</taxon>
        <taxon>Gammaproteobacteria</taxon>
        <taxon>Alteromonadales</taxon>
        <taxon>Pseudoalteromonadaceae</taxon>
        <taxon>Pseudoalteromonas</taxon>
    </lineage>
</organism>
<dbReference type="Pfam" id="PF14052">
    <property type="entry name" value="Caps_assemb_Wzi"/>
    <property type="match status" value="1"/>
</dbReference>